<protein>
    <recommendedName>
        <fullName evidence="2">FHA domain-containing protein</fullName>
    </recommendedName>
</protein>
<evidence type="ECO:0000313" key="3">
    <source>
        <dbReference type="EMBL" id="PKQ28575.1"/>
    </source>
</evidence>
<dbReference type="PANTHER" id="PTHR23308">
    <property type="entry name" value="NUCLEAR INHIBITOR OF PROTEIN PHOSPHATASE-1"/>
    <property type="match status" value="1"/>
</dbReference>
<dbReference type="SUPFAM" id="SSF49879">
    <property type="entry name" value="SMAD/FHA domain"/>
    <property type="match status" value="1"/>
</dbReference>
<dbReference type="PROSITE" id="PS50006">
    <property type="entry name" value="FHA_DOMAIN"/>
    <property type="match status" value="1"/>
</dbReference>
<dbReference type="EMBL" id="PHEX01000011">
    <property type="protein sequence ID" value="PKQ28575.1"/>
    <property type="molecule type" value="Genomic_DNA"/>
</dbReference>
<dbReference type="Gene3D" id="2.60.200.20">
    <property type="match status" value="1"/>
</dbReference>
<dbReference type="InterPro" id="IPR022128">
    <property type="entry name" value="FhaA_N"/>
</dbReference>
<dbReference type="Pfam" id="PF00498">
    <property type="entry name" value="FHA"/>
    <property type="match status" value="1"/>
</dbReference>
<dbReference type="InterPro" id="IPR008984">
    <property type="entry name" value="SMAD_FHA_dom_sf"/>
</dbReference>
<evidence type="ECO:0000313" key="4">
    <source>
        <dbReference type="Proteomes" id="UP000233654"/>
    </source>
</evidence>
<evidence type="ECO:0000256" key="1">
    <source>
        <dbReference type="ARBA" id="ARBA00022553"/>
    </source>
</evidence>
<reference evidence="3 4" key="1">
    <citation type="journal article" date="2017" name="ISME J.">
        <title>Potential for microbial H2 and metal transformations associated with novel bacteria and archaea in deep terrestrial subsurface sediments.</title>
        <authorList>
            <person name="Hernsdorf A.W."/>
            <person name="Amano Y."/>
            <person name="Miyakawa K."/>
            <person name="Ise K."/>
            <person name="Suzuki Y."/>
            <person name="Anantharaman K."/>
            <person name="Probst A."/>
            <person name="Burstein D."/>
            <person name="Thomas B.C."/>
            <person name="Banfield J.F."/>
        </authorList>
    </citation>
    <scope>NUCLEOTIDE SEQUENCE [LARGE SCALE GENOMIC DNA]</scope>
    <source>
        <strain evidence="3">HGW-Actinobacteria-3</strain>
    </source>
</reference>
<organism evidence="3 4">
    <name type="scientific">Candidatus Anoxymicrobium japonicum</name>
    <dbReference type="NCBI Taxonomy" id="2013648"/>
    <lineage>
        <taxon>Bacteria</taxon>
        <taxon>Bacillati</taxon>
        <taxon>Actinomycetota</taxon>
        <taxon>Candidatus Geothermincolia</taxon>
        <taxon>Candidatus Geothermincolales</taxon>
        <taxon>Candidatus Anoxymicrobiaceae</taxon>
        <taxon>Candidatus Anoxymicrobium</taxon>
    </lineage>
</organism>
<dbReference type="InterPro" id="IPR000253">
    <property type="entry name" value="FHA_dom"/>
</dbReference>
<feature type="domain" description="FHA" evidence="2">
    <location>
        <begin position="168"/>
        <end position="217"/>
    </location>
</feature>
<name>A0A2N3G769_9ACTN</name>
<keyword evidence="1" id="KW-0597">Phosphoprotein</keyword>
<sequence>MNIFKDFEKKLEGLFEGIILRTFKSGVHPVELGKKLVRECEGHKTIGVSRVYVPNRYEVGLSQKDYSRFESYQATLATELENLLVSYVKERGYAVLDRPRIKLIEVERLREGEFRIEPRVEGDLPRAHEKVETRDGIIKRSSEGRPAVLELLDSGDVSPVFDLGRKVAQIGRIADNDIVLPDPNVSRVHARVEWRDGAYFVSDLESTNGTWVNEERVSGKKLQENDVIRLGSTRLIFRGAGD</sequence>
<dbReference type="InterPro" id="IPR050923">
    <property type="entry name" value="Cell_Proc_Reg/RNA_Proc"/>
</dbReference>
<dbReference type="Gene3D" id="3.30.2320.60">
    <property type="entry name" value="FhaA, phosphopeptide-binding domain (DUF3662)"/>
    <property type="match status" value="1"/>
</dbReference>
<dbReference type="Pfam" id="PF12401">
    <property type="entry name" value="FhaA_N"/>
    <property type="match status" value="1"/>
</dbReference>
<dbReference type="InterPro" id="IPR042287">
    <property type="entry name" value="FhaA_N_sf"/>
</dbReference>
<dbReference type="CDD" id="cd00060">
    <property type="entry name" value="FHA"/>
    <property type="match status" value="1"/>
</dbReference>
<comment type="caution">
    <text evidence="3">The sequence shown here is derived from an EMBL/GenBank/DDBJ whole genome shotgun (WGS) entry which is preliminary data.</text>
</comment>
<dbReference type="SMART" id="SM00240">
    <property type="entry name" value="FHA"/>
    <property type="match status" value="1"/>
</dbReference>
<dbReference type="AlphaFoldDB" id="A0A2N3G769"/>
<dbReference type="Proteomes" id="UP000233654">
    <property type="component" value="Unassembled WGS sequence"/>
</dbReference>
<evidence type="ECO:0000259" key="2">
    <source>
        <dbReference type="PROSITE" id="PS50006"/>
    </source>
</evidence>
<proteinExistence type="predicted"/>
<gene>
    <name evidence="3" type="ORF">CVT63_01970</name>
</gene>
<accession>A0A2N3G769</accession>